<keyword evidence="4 6" id="KW-0067">ATP-binding</keyword>
<gene>
    <name evidence="6" type="ORF">IV431_17545</name>
</gene>
<dbReference type="InterPro" id="IPR027417">
    <property type="entry name" value="P-loop_NTPase"/>
</dbReference>
<dbReference type="EMBL" id="JADOBH010000004">
    <property type="protein sequence ID" value="MBF7957366.1"/>
    <property type="molecule type" value="Genomic_DNA"/>
</dbReference>
<comment type="similarity">
    <text evidence="1">Belongs to the ABC transporter superfamily.</text>
</comment>
<evidence type="ECO:0000256" key="1">
    <source>
        <dbReference type="ARBA" id="ARBA00005417"/>
    </source>
</evidence>
<dbReference type="SUPFAM" id="SSF52540">
    <property type="entry name" value="P-loop containing nucleoside triphosphate hydrolases"/>
    <property type="match status" value="1"/>
</dbReference>
<dbReference type="RefSeq" id="WP_195817683.1">
    <property type="nucleotide sequence ID" value="NZ_JADOBH010000004.1"/>
</dbReference>
<reference evidence="6 7" key="1">
    <citation type="submission" date="2020-11" db="EMBL/GenBank/DDBJ databases">
        <title>Taxonomic investigation of Rahnella spp.</title>
        <authorList>
            <person name="Lee S.D."/>
        </authorList>
    </citation>
    <scope>NUCLEOTIDE SEQUENCE [LARGE SCALE GENOMIC DNA]</scope>
    <source>
        <strain evidence="6 7">SAP-10</strain>
    </source>
</reference>
<protein>
    <submittedName>
        <fullName evidence="6">ABC transporter ATP-binding protein</fullName>
    </submittedName>
</protein>
<keyword evidence="3" id="KW-0547">Nucleotide-binding</keyword>
<dbReference type="Pfam" id="PF00005">
    <property type="entry name" value="ABC_tran"/>
    <property type="match status" value="1"/>
</dbReference>
<accession>A0ABS0DU31</accession>
<evidence type="ECO:0000256" key="3">
    <source>
        <dbReference type="ARBA" id="ARBA00022741"/>
    </source>
</evidence>
<dbReference type="CDD" id="cd03293">
    <property type="entry name" value="ABC_NrtD_SsuB_transporters"/>
    <property type="match status" value="1"/>
</dbReference>
<dbReference type="InterPro" id="IPR017871">
    <property type="entry name" value="ABC_transporter-like_CS"/>
</dbReference>
<organism evidence="6 7">
    <name type="scientific">Rahnella victoriana</name>
    <dbReference type="NCBI Taxonomy" id="1510570"/>
    <lineage>
        <taxon>Bacteria</taxon>
        <taxon>Pseudomonadati</taxon>
        <taxon>Pseudomonadota</taxon>
        <taxon>Gammaproteobacteria</taxon>
        <taxon>Enterobacterales</taxon>
        <taxon>Yersiniaceae</taxon>
        <taxon>Rahnella</taxon>
    </lineage>
</organism>
<evidence type="ECO:0000256" key="4">
    <source>
        <dbReference type="ARBA" id="ARBA00022840"/>
    </source>
</evidence>
<sequence>MNNTRTVLEIKNVSKSFQKGHKHTQCVLDNINLDVRENEIVALLGRSGSGKSTLLRMIAGLVDSSFGSIVCHDQPVTGPCPDTSMVFQTFALFPWLTVFGNVSFGLQALGLPANEVNRRTVDMIDLIGLSGYAEAYPKELSGGMRQRIGFARALAVEPQLLLLDEPFSALDIYTGHKLRQDLLELWEKHYIKTKSMILVTHDIEEAVMLCNRVLLLTGSPGTLTDEFSIDIPRKIRTQENTKALVDTISETLNRKIALTTPRL</sequence>
<dbReference type="PANTHER" id="PTHR42788">
    <property type="entry name" value="TAURINE IMPORT ATP-BINDING PROTEIN-RELATED"/>
    <property type="match status" value="1"/>
</dbReference>
<keyword evidence="2" id="KW-0813">Transport</keyword>
<keyword evidence="7" id="KW-1185">Reference proteome</keyword>
<evidence type="ECO:0000313" key="7">
    <source>
        <dbReference type="Proteomes" id="UP000600307"/>
    </source>
</evidence>
<dbReference type="Gene3D" id="3.40.50.300">
    <property type="entry name" value="P-loop containing nucleotide triphosphate hydrolases"/>
    <property type="match status" value="1"/>
</dbReference>
<dbReference type="Proteomes" id="UP000600307">
    <property type="component" value="Unassembled WGS sequence"/>
</dbReference>
<dbReference type="InterPro" id="IPR050166">
    <property type="entry name" value="ABC_transporter_ATP-bind"/>
</dbReference>
<evidence type="ECO:0000256" key="2">
    <source>
        <dbReference type="ARBA" id="ARBA00022448"/>
    </source>
</evidence>
<evidence type="ECO:0000259" key="5">
    <source>
        <dbReference type="PROSITE" id="PS50893"/>
    </source>
</evidence>
<dbReference type="InterPro" id="IPR003593">
    <property type="entry name" value="AAA+_ATPase"/>
</dbReference>
<dbReference type="GO" id="GO:0005524">
    <property type="term" value="F:ATP binding"/>
    <property type="evidence" value="ECO:0007669"/>
    <property type="project" value="UniProtKB-KW"/>
</dbReference>
<dbReference type="SMART" id="SM00382">
    <property type="entry name" value="AAA"/>
    <property type="match status" value="1"/>
</dbReference>
<feature type="domain" description="ABC transporter" evidence="5">
    <location>
        <begin position="8"/>
        <end position="243"/>
    </location>
</feature>
<dbReference type="PANTHER" id="PTHR42788:SF13">
    <property type="entry name" value="ALIPHATIC SULFONATES IMPORT ATP-BINDING PROTEIN SSUB"/>
    <property type="match status" value="1"/>
</dbReference>
<evidence type="ECO:0000313" key="6">
    <source>
        <dbReference type="EMBL" id="MBF7957366.1"/>
    </source>
</evidence>
<proteinExistence type="inferred from homology"/>
<dbReference type="PROSITE" id="PS50893">
    <property type="entry name" value="ABC_TRANSPORTER_2"/>
    <property type="match status" value="1"/>
</dbReference>
<dbReference type="PROSITE" id="PS00211">
    <property type="entry name" value="ABC_TRANSPORTER_1"/>
    <property type="match status" value="1"/>
</dbReference>
<dbReference type="InterPro" id="IPR003439">
    <property type="entry name" value="ABC_transporter-like_ATP-bd"/>
</dbReference>
<name>A0ABS0DU31_9GAMM</name>
<comment type="caution">
    <text evidence="6">The sequence shown here is derived from an EMBL/GenBank/DDBJ whole genome shotgun (WGS) entry which is preliminary data.</text>
</comment>